<feature type="domain" description="EGF-like" evidence="6">
    <location>
        <begin position="128"/>
        <end position="164"/>
    </location>
</feature>
<evidence type="ECO:0000256" key="3">
    <source>
        <dbReference type="ARBA" id="ARBA00022737"/>
    </source>
</evidence>
<reference evidence="8" key="1">
    <citation type="submission" date="2013-03" db="EMBL/GenBank/DDBJ databases">
        <authorList>
            <person name="Jeffery W."/>
            <person name="Warren W."/>
            <person name="Wilson R.K."/>
        </authorList>
    </citation>
    <scope>NUCLEOTIDE SEQUENCE</scope>
    <source>
        <strain evidence="8">female</strain>
    </source>
</reference>
<evidence type="ECO:0000313" key="8">
    <source>
        <dbReference type="Proteomes" id="UP000018467"/>
    </source>
</evidence>
<dbReference type="Proteomes" id="UP000018467">
    <property type="component" value="Unassembled WGS sequence"/>
</dbReference>
<dbReference type="GeneTree" id="ENSGT00940000170319"/>
<accession>A0A3B1JTI2</accession>
<dbReference type="PANTHER" id="PTHR24049">
    <property type="entry name" value="CRUMBS FAMILY MEMBER"/>
    <property type="match status" value="1"/>
</dbReference>
<dbReference type="InterPro" id="IPR013320">
    <property type="entry name" value="ConA-like_dom_sf"/>
</dbReference>
<dbReference type="Gene3D" id="2.60.120.200">
    <property type="match status" value="1"/>
</dbReference>
<feature type="disulfide bond" evidence="5">
    <location>
        <begin position="132"/>
        <end position="142"/>
    </location>
</feature>
<dbReference type="Gene3D" id="2.10.25.10">
    <property type="entry name" value="Laminin"/>
    <property type="match status" value="3"/>
</dbReference>
<dbReference type="GO" id="GO:0007157">
    <property type="term" value="P:heterophilic cell-cell adhesion via plasma membrane cell adhesion molecules"/>
    <property type="evidence" value="ECO:0007669"/>
    <property type="project" value="TreeGrafter"/>
</dbReference>
<dbReference type="PROSITE" id="PS00022">
    <property type="entry name" value="EGF_1"/>
    <property type="match status" value="3"/>
</dbReference>
<dbReference type="GO" id="GO:0045197">
    <property type="term" value="P:establishment or maintenance of epithelial cell apical/basal polarity"/>
    <property type="evidence" value="ECO:0007669"/>
    <property type="project" value="TreeGrafter"/>
</dbReference>
<dbReference type="STRING" id="7994.ENSAMXP00000044649"/>
<dbReference type="Ensembl" id="ENSAMXT00000035486.1">
    <property type="protein sequence ID" value="ENSAMXP00000044649.1"/>
    <property type="gene ID" value="ENSAMXG00000041836.1"/>
</dbReference>
<keyword evidence="2" id="KW-0732">Signal</keyword>
<evidence type="ECO:0000313" key="7">
    <source>
        <dbReference type="Ensembl" id="ENSAMXP00000044649.1"/>
    </source>
</evidence>
<dbReference type="InParanoid" id="A0A3B1JTI2"/>
<keyword evidence="8" id="KW-1185">Reference proteome</keyword>
<protein>
    <recommendedName>
        <fullName evidence="6">EGF-like domain-containing protein</fullName>
    </recommendedName>
</protein>
<name>A0A3B1JTI2_ASTMX</name>
<feature type="disulfide bond" evidence="5">
    <location>
        <begin position="114"/>
        <end position="123"/>
    </location>
</feature>
<dbReference type="InterPro" id="IPR051022">
    <property type="entry name" value="Notch_Cell-Fate_Det"/>
</dbReference>
<keyword evidence="1 5" id="KW-0245">EGF-like domain</keyword>
<dbReference type="PROSITE" id="PS50026">
    <property type="entry name" value="EGF_3"/>
    <property type="match status" value="3"/>
</dbReference>
<dbReference type="Bgee" id="ENSAMXG00000041836">
    <property type="expression patterns" value="Expressed in camera-type eye and 13 other cell types or tissues"/>
</dbReference>
<feature type="domain" description="EGF-like" evidence="6">
    <location>
        <begin position="88"/>
        <end position="124"/>
    </location>
</feature>
<reference evidence="7" key="4">
    <citation type="submission" date="2025-09" db="UniProtKB">
        <authorList>
            <consortium name="Ensembl"/>
        </authorList>
    </citation>
    <scope>IDENTIFICATION</scope>
</reference>
<feature type="disulfide bond" evidence="5">
    <location>
        <begin position="154"/>
        <end position="163"/>
    </location>
</feature>
<dbReference type="AlphaFoldDB" id="A0A3B1JTI2"/>
<reference evidence="8" key="2">
    <citation type="journal article" date="2014" name="Nat. Commun.">
        <title>The cavefish genome reveals candidate genes for eye loss.</title>
        <authorList>
            <person name="McGaugh S.E."/>
            <person name="Gross J.B."/>
            <person name="Aken B."/>
            <person name="Blin M."/>
            <person name="Borowsky R."/>
            <person name="Chalopin D."/>
            <person name="Hinaux H."/>
            <person name="Jeffery W.R."/>
            <person name="Keene A."/>
            <person name="Ma L."/>
            <person name="Minx P."/>
            <person name="Murphy D."/>
            <person name="O'Quin K.E."/>
            <person name="Retaux S."/>
            <person name="Rohner N."/>
            <person name="Searle S.M."/>
            <person name="Stahl B.A."/>
            <person name="Tabin C."/>
            <person name="Volff J.N."/>
            <person name="Yoshizawa M."/>
            <person name="Warren W.C."/>
        </authorList>
    </citation>
    <scope>NUCLEOTIDE SEQUENCE [LARGE SCALE GENOMIC DNA]</scope>
    <source>
        <strain evidence="8">female</strain>
    </source>
</reference>
<organism evidence="7 8">
    <name type="scientific">Astyanax mexicanus</name>
    <name type="common">Blind cave fish</name>
    <name type="synonym">Astyanax fasciatus mexicanus</name>
    <dbReference type="NCBI Taxonomy" id="7994"/>
    <lineage>
        <taxon>Eukaryota</taxon>
        <taxon>Metazoa</taxon>
        <taxon>Chordata</taxon>
        <taxon>Craniata</taxon>
        <taxon>Vertebrata</taxon>
        <taxon>Euteleostomi</taxon>
        <taxon>Actinopterygii</taxon>
        <taxon>Neopterygii</taxon>
        <taxon>Teleostei</taxon>
        <taxon>Ostariophysi</taxon>
        <taxon>Characiformes</taxon>
        <taxon>Characoidei</taxon>
        <taxon>Acestrorhamphidae</taxon>
        <taxon>Acestrorhamphinae</taxon>
        <taxon>Astyanax</taxon>
    </lineage>
</organism>
<dbReference type="FunFam" id="2.10.25.10:FF:000186">
    <property type="entry name" value="Slit homolog 2 (Drosophila)"/>
    <property type="match status" value="1"/>
</dbReference>
<keyword evidence="3" id="KW-0677">Repeat</keyword>
<dbReference type="SMART" id="SM00181">
    <property type="entry name" value="EGF"/>
    <property type="match status" value="3"/>
</dbReference>
<sequence>VPLQSGVSSLQQGSGRNGSSFHGCIRNLYINEELQDLSGMMLQGGVVPGCQPCQRSVCVHGQCHATGQSAFSCECEPGWTGPLCDQQVNDPCLGNKCVRGTCVPINAYSYSCRCVPGAAGVLCDEEESFSPCLDLTCKHGHCHVSGLGKAYCQCTSGYTGQHCDREVACRGERVRDHYQRQQGYAACQTTEKVSRLEKYTFQCTDGSSFVQEVEKVVKCGCTKCPS</sequence>
<dbReference type="Pfam" id="PF23106">
    <property type="entry name" value="EGF_Teneurin"/>
    <property type="match status" value="1"/>
</dbReference>
<dbReference type="PANTHER" id="PTHR24049:SF22">
    <property type="entry name" value="DROSOPHILA CRUMBS HOMOLOG"/>
    <property type="match status" value="1"/>
</dbReference>
<comment type="caution">
    <text evidence="5">Lacks conserved residue(s) required for the propagation of feature annotation.</text>
</comment>
<evidence type="ECO:0000256" key="5">
    <source>
        <dbReference type="PROSITE-ProRule" id="PRU00076"/>
    </source>
</evidence>
<keyword evidence="4 5" id="KW-1015">Disulfide bond</keyword>
<evidence type="ECO:0000259" key="6">
    <source>
        <dbReference type="PROSITE" id="PS50026"/>
    </source>
</evidence>
<evidence type="ECO:0000256" key="1">
    <source>
        <dbReference type="ARBA" id="ARBA00022536"/>
    </source>
</evidence>
<dbReference type="GO" id="GO:0032991">
    <property type="term" value="C:protein-containing complex"/>
    <property type="evidence" value="ECO:0007669"/>
    <property type="project" value="TreeGrafter"/>
</dbReference>
<dbReference type="SUPFAM" id="SSF49899">
    <property type="entry name" value="Concanavalin A-like lectins/glucanases"/>
    <property type="match status" value="1"/>
</dbReference>
<dbReference type="SUPFAM" id="SSF57196">
    <property type="entry name" value="EGF/Laminin"/>
    <property type="match status" value="3"/>
</dbReference>
<feature type="disulfide bond" evidence="5">
    <location>
        <begin position="75"/>
        <end position="84"/>
    </location>
</feature>
<dbReference type="InterPro" id="IPR000742">
    <property type="entry name" value="EGF"/>
</dbReference>
<feature type="domain" description="EGF-like" evidence="6">
    <location>
        <begin position="51"/>
        <end position="85"/>
    </location>
</feature>
<evidence type="ECO:0000256" key="2">
    <source>
        <dbReference type="ARBA" id="ARBA00022729"/>
    </source>
</evidence>
<feature type="disulfide bond" evidence="5">
    <location>
        <begin position="92"/>
        <end position="102"/>
    </location>
</feature>
<evidence type="ECO:0000256" key="4">
    <source>
        <dbReference type="ARBA" id="ARBA00023157"/>
    </source>
</evidence>
<proteinExistence type="predicted"/>
<dbReference type="GO" id="GO:0005886">
    <property type="term" value="C:plasma membrane"/>
    <property type="evidence" value="ECO:0007669"/>
    <property type="project" value="TreeGrafter"/>
</dbReference>
<dbReference type="PROSITE" id="PS01186">
    <property type="entry name" value="EGF_2"/>
    <property type="match status" value="2"/>
</dbReference>
<reference evidence="7" key="3">
    <citation type="submission" date="2025-08" db="UniProtKB">
        <authorList>
            <consortium name="Ensembl"/>
        </authorList>
    </citation>
    <scope>IDENTIFICATION</scope>
</reference>
<feature type="disulfide bond" evidence="5">
    <location>
        <begin position="53"/>
        <end position="63"/>
    </location>
</feature>